<dbReference type="Pfam" id="PF19692">
    <property type="entry name" value="DUF6193"/>
    <property type="match status" value="1"/>
</dbReference>
<dbReference type="EMBL" id="BIFH01000013">
    <property type="protein sequence ID" value="GCD92552.1"/>
    <property type="molecule type" value="Genomic_DNA"/>
</dbReference>
<comment type="caution">
    <text evidence="2">The sequence shown here is derived from an EMBL/GenBank/DDBJ whole genome shotgun (WGS) entry which is preliminary data.</text>
</comment>
<reference evidence="2 3" key="1">
    <citation type="submission" date="2018-12" db="EMBL/GenBank/DDBJ databases">
        <title>Draft genome sequence of Embleya hyalina NBRC 13850T.</title>
        <authorList>
            <person name="Komaki H."/>
            <person name="Hosoyama A."/>
            <person name="Kimura A."/>
            <person name="Ichikawa N."/>
            <person name="Tamura T."/>
        </authorList>
    </citation>
    <scope>NUCLEOTIDE SEQUENCE [LARGE SCALE GENOMIC DNA]</scope>
    <source>
        <strain evidence="2 3">NBRC 13850</strain>
    </source>
</reference>
<dbReference type="Proteomes" id="UP000286931">
    <property type="component" value="Unassembled WGS sequence"/>
</dbReference>
<evidence type="ECO:0000313" key="3">
    <source>
        <dbReference type="Proteomes" id="UP000286931"/>
    </source>
</evidence>
<organism evidence="2 3">
    <name type="scientific">Embleya hyalina</name>
    <dbReference type="NCBI Taxonomy" id="516124"/>
    <lineage>
        <taxon>Bacteria</taxon>
        <taxon>Bacillati</taxon>
        <taxon>Actinomycetota</taxon>
        <taxon>Actinomycetes</taxon>
        <taxon>Kitasatosporales</taxon>
        <taxon>Streptomycetaceae</taxon>
        <taxon>Embleya</taxon>
    </lineage>
</organism>
<evidence type="ECO:0000256" key="1">
    <source>
        <dbReference type="SAM" id="MobiDB-lite"/>
    </source>
</evidence>
<dbReference type="AlphaFoldDB" id="A0A401YDA6"/>
<dbReference type="InterPro" id="IPR045682">
    <property type="entry name" value="DUF6193"/>
</dbReference>
<feature type="compositionally biased region" description="Gly residues" evidence="1">
    <location>
        <begin position="130"/>
        <end position="151"/>
    </location>
</feature>
<protein>
    <submittedName>
        <fullName evidence="2">Uncharacterized protein</fullName>
    </submittedName>
</protein>
<evidence type="ECO:0000313" key="2">
    <source>
        <dbReference type="EMBL" id="GCD92552.1"/>
    </source>
</evidence>
<sequence length="151" mass="16307">MSWGWMRRRHEVDWPGMPYPRTVELLEAAAAEPALRQLFPFTSHWNLHFSSCTQFPYVVRVPFVEPLRDGRFRIRERGTGTEFDEVDSAAEAVAVVLAHAPADLGPAVAGNASDLGEFEVWEPGPLGASDPGGGPTYVDDGGGAGGGSGRR</sequence>
<proteinExistence type="predicted"/>
<feature type="region of interest" description="Disordered" evidence="1">
    <location>
        <begin position="119"/>
        <end position="151"/>
    </location>
</feature>
<keyword evidence="3" id="KW-1185">Reference proteome</keyword>
<gene>
    <name evidence="2" type="ORF">EHYA_00190</name>
</gene>
<accession>A0A401YDA6</accession>
<name>A0A401YDA6_9ACTN</name>